<keyword evidence="6" id="KW-0131">Cell cycle</keyword>
<proteinExistence type="predicted"/>
<sequence>MAVVRISRKLDPASRARLFNICKEISVIFDEAQRTIVNHDKNSVALSKLLDEAAEIKRPTKDPDVFKLDGEAVFCEAFLSAVMNFMAAPRSADAPAERVAKFMAVFIPYLNYRDYEDSFNLTADDDPLIYREALVHEFINLLVAGFKASKAVIRYRVFQMLSETIKHFTKLSDSTYSTLQENLIERLDAKDTGIRAKVAACIAYLSTNKANNDKEEMQRLEAAFHRLLEMFEFDDRLLFFRTEVRKSILANLQVNNATLQHVLRRTRDVDVSVRKAVYTKIRKNVMIDAGLEVKAKGECHPTKLSVAWKVWILKHGLRDREPAVIRETEKLVDEWLSLYDTASVKPDPDDDPEAVARADYPLLCLLEDFEIASLDPESRNYVARMAKYIFKSNPKMFNDIAFGDKYWREIRPENAIIARSFVEYCRDNKIDAMLDDKLPTVASMAGLIRDHYRNLTDAYGSVESNNRIREYQEAGEAILSELLIIAALLDFSDHIGNQAMRDTITLMISENRLSDYPANLCVAILKSASRTERDFINIGVRLIRDLNPTNPTNDDEDTEREEQDEKAKNQLDLLNLRRLILFRSFLELLEGEYQKNGHLSHIIETLVAPTIKRADVSGSKPEQDDKDSPERIRHSLFVNAVLCSTLFALAVKVYQDLVGILKAKRFSGEIYVTLVKSIFDLVLMWEYSLFEGSEEKLSHEDIQTSLIDRIDSQEENPEALAYACQGLSKLVNTGFIKDLEGIVNLYKVSVLPFTAGNQGVRQSVDPFFIRFSGTPRGKQKLQESFIHTFESLSKERTRLGNPEDMVEPNTICEMFQTYLAVPLIDQLANTEEAKEVIENVDLKMAKHILEALFEREHKYNKDEKRALYKFLSKLNLRKTAHDVQIWGVKYLAKELSMCHPPSESMTQRNLQTFENNFAKTYAEQLEAMTDEEYAKLEDLQEIQDFVASIRPDIQNDLLDGDAGNRRCSLRSKRRFSTGASEDVDVKPDIADLSAKRHRLTSPEREPTEAGSSRSAMSTPAPAPLPNPPLTGTDRPPRPRPRPRKKPSLAPSEPREVIEISSDSDEEVPPPKSTRTRLPEPLEVKEEEPEDANRAISNLLGPRANETYDSIMDSTRTDSIMDSTRMTDSIMDPSLAPPDSDDSDADDVLDGLQYYDSSESE</sequence>
<evidence type="ECO:0000256" key="2">
    <source>
        <dbReference type="ARBA" id="ARBA00022454"/>
    </source>
</evidence>
<organism evidence="9 10">
    <name type="scientific">Coprinopsis marcescibilis</name>
    <name type="common">Agaric fungus</name>
    <name type="synonym">Psathyrella marcescibilis</name>
    <dbReference type="NCBI Taxonomy" id="230819"/>
    <lineage>
        <taxon>Eukaryota</taxon>
        <taxon>Fungi</taxon>
        <taxon>Dikarya</taxon>
        <taxon>Basidiomycota</taxon>
        <taxon>Agaricomycotina</taxon>
        <taxon>Agaricomycetes</taxon>
        <taxon>Agaricomycetidae</taxon>
        <taxon>Agaricales</taxon>
        <taxon>Agaricineae</taxon>
        <taxon>Psathyrellaceae</taxon>
        <taxon>Coprinopsis</taxon>
    </lineage>
</organism>
<evidence type="ECO:0000256" key="7">
    <source>
        <dbReference type="SAM" id="MobiDB-lite"/>
    </source>
</evidence>
<gene>
    <name evidence="9" type="ORF">FA15DRAFT_714661</name>
</gene>
<feature type="compositionally biased region" description="Acidic residues" evidence="7">
    <location>
        <begin position="1138"/>
        <end position="1148"/>
    </location>
</feature>
<dbReference type="OrthoDB" id="27187at2759"/>
<feature type="compositionally biased region" description="Acidic residues" evidence="7">
    <location>
        <begin position="553"/>
        <end position="562"/>
    </location>
</feature>
<evidence type="ECO:0000313" key="10">
    <source>
        <dbReference type="Proteomes" id="UP000307440"/>
    </source>
</evidence>
<feature type="domain" description="Nuclear condensin complex subunit 3 C-terminal" evidence="8">
    <location>
        <begin position="637"/>
        <end position="876"/>
    </location>
</feature>
<feature type="compositionally biased region" description="Polar residues" evidence="7">
    <location>
        <begin position="1111"/>
        <end position="1126"/>
    </location>
</feature>
<dbReference type="AlphaFoldDB" id="A0A5C3L1N1"/>
<feature type="compositionally biased region" description="Basic residues" evidence="7">
    <location>
        <begin position="1037"/>
        <end position="1046"/>
    </location>
</feature>
<keyword evidence="3" id="KW-0132">Cell division</keyword>
<evidence type="ECO:0000256" key="4">
    <source>
        <dbReference type="ARBA" id="ARBA00022776"/>
    </source>
</evidence>
<dbReference type="GO" id="GO:0051301">
    <property type="term" value="P:cell division"/>
    <property type="evidence" value="ECO:0007669"/>
    <property type="project" value="UniProtKB-KW"/>
</dbReference>
<comment type="subcellular location">
    <subcellularLocation>
        <location evidence="1">Chromosome</location>
    </subcellularLocation>
</comment>
<evidence type="ECO:0000256" key="5">
    <source>
        <dbReference type="ARBA" id="ARBA00023067"/>
    </source>
</evidence>
<evidence type="ECO:0000259" key="8">
    <source>
        <dbReference type="Pfam" id="PF12719"/>
    </source>
</evidence>
<evidence type="ECO:0000256" key="6">
    <source>
        <dbReference type="ARBA" id="ARBA00023306"/>
    </source>
</evidence>
<keyword evidence="4" id="KW-0498">Mitosis</keyword>
<evidence type="ECO:0000313" key="9">
    <source>
        <dbReference type="EMBL" id="TFK22118.1"/>
    </source>
</evidence>
<keyword evidence="10" id="KW-1185">Reference proteome</keyword>
<protein>
    <recommendedName>
        <fullName evidence="8">Nuclear condensin complex subunit 3 C-terminal domain-containing protein</fullName>
    </recommendedName>
</protein>
<keyword evidence="5" id="KW-0226">DNA condensation</keyword>
<dbReference type="Pfam" id="PF12719">
    <property type="entry name" value="Cnd3"/>
    <property type="match status" value="1"/>
</dbReference>
<dbReference type="InterPro" id="IPR025977">
    <property type="entry name" value="Cnd3_C"/>
</dbReference>
<dbReference type="SUPFAM" id="SSF48371">
    <property type="entry name" value="ARM repeat"/>
    <property type="match status" value="1"/>
</dbReference>
<dbReference type="GO" id="GO:0000793">
    <property type="term" value="C:condensed chromosome"/>
    <property type="evidence" value="ECO:0007669"/>
    <property type="project" value="TreeGrafter"/>
</dbReference>
<feature type="region of interest" description="Disordered" evidence="7">
    <location>
        <begin position="973"/>
        <end position="1160"/>
    </location>
</feature>
<dbReference type="STRING" id="230819.A0A5C3L1N1"/>
<dbReference type="Proteomes" id="UP000307440">
    <property type="component" value="Unassembled WGS sequence"/>
</dbReference>
<dbReference type="PANTHER" id="PTHR14418">
    <property type="entry name" value="CONDENSIN COMPLEX SUBUNIT 3-RELATED"/>
    <property type="match status" value="1"/>
</dbReference>
<keyword evidence="2" id="KW-0158">Chromosome</keyword>
<feature type="region of interest" description="Disordered" evidence="7">
    <location>
        <begin position="547"/>
        <end position="566"/>
    </location>
</feature>
<dbReference type="PANTHER" id="PTHR14418:SF5">
    <property type="entry name" value="CONDENSIN COMPLEX SUBUNIT 3"/>
    <property type="match status" value="1"/>
</dbReference>
<dbReference type="GO" id="GO:0007076">
    <property type="term" value="P:mitotic chromosome condensation"/>
    <property type="evidence" value="ECO:0007669"/>
    <property type="project" value="InterPro"/>
</dbReference>
<dbReference type="GO" id="GO:0000796">
    <property type="term" value="C:condensin complex"/>
    <property type="evidence" value="ECO:0007669"/>
    <property type="project" value="InterPro"/>
</dbReference>
<dbReference type="EMBL" id="ML210249">
    <property type="protein sequence ID" value="TFK22118.1"/>
    <property type="molecule type" value="Genomic_DNA"/>
</dbReference>
<reference evidence="9 10" key="1">
    <citation type="journal article" date="2019" name="Nat. Ecol. Evol.">
        <title>Megaphylogeny resolves global patterns of mushroom evolution.</title>
        <authorList>
            <person name="Varga T."/>
            <person name="Krizsan K."/>
            <person name="Foldi C."/>
            <person name="Dima B."/>
            <person name="Sanchez-Garcia M."/>
            <person name="Sanchez-Ramirez S."/>
            <person name="Szollosi G.J."/>
            <person name="Szarkandi J.G."/>
            <person name="Papp V."/>
            <person name="Albert L."/>
            <person name="Andreopoulos W."/>
            <person name="Angelini C."/>
            <person name="Antonin V."/>
            <person name="Barry K.W."/>
            <person name="Bougher N.L."/>
            <person name="Buchanan P."/>
            <person name="Buyck B."/>
            <person name="Bense V."/>
            <person name="Catcheside P."/>
            <person name="Chovatia M."/>
            <person name="Cooper J."/>
            <person name="Damon W."/>
            <person name="Desjardin D."/>
            <person name="Finy P."/>
            <person name="Geml J."/>
            <person name="Haridas S."/>
            <person name="Hughes K."/>
            <person name="Justo A."/>
            <person name="Karasinski D."/>
            <person name="Kautmanova I."/>
            <person name="Kiss B."/>
            <person name="Kocsube S."/>
            <person name="Kotiranta H."/>
            <person name="LaButti K.M."/>
            <person name="Lechner B.E."/>
            <person name="Liimatainen K."/>
            <person name="Lipzen A."/>
            <person name="Lukacs Z."/>
            <person name="Mihaltcheva S."/>
            <person name="Morgado L.N."/>
            <person name="Niskanen T."/>
            <person name="Noordeloos M.E."/>
            <person name="Ohm R.A."/>
            <person name="Ortiz-Santana B."/>
            <person name="Ovrebo C."/>
            <person name="Racz N."/>
            <person name="Riley R."/>
            <person name="Savchenko A."/>
            <person name="Shiryaev A."/>
            <person name="Soop K."/>
            <person name="Spirin V."/>
            <person name="Szebenyi C."/>
            <person name="Tomsovsky M."/>
            <person name="Tulloss R.E."/>
            <person name="Uehling J."/>
            <person name="Grigoriev I.V."/>
            <person name="Vagvolgyi C."/>
            <person name="Papp T."/>
            <person name="Martin F.M."/>
            <person name="Miettinen O."/>
            <person name="Hibbett D.S."/>
            <person name="Nagy L.G."/>
        </authorList>
    </citation>
    <scope>NUCLEOTIDE SEQUENCE [LARGE SCALE GENOMIC DNA]</scope>
    <source>
        <strain evidence="9 10">CBS 121175</strain>
    </source>
</reference>
<dbReference type="InterPro" id="IPR016024">
    <property type="entry name" value="ARM-type_fold"/>
</dbReference>
<accession>A0A5C3L1N1</accession>
<name>A0A5C3L1N1_COPMA</name>
<evidence type="ECO:0000256" key="3">
    <source>
        <dbReference type="ARBA" id="ARBA00022618"/>
    </source>
</evidence>
<dbReference type="InterPro" id="IPR027165">
    <property type="entry name" value="CND3"/>
</dbReference>
<evidence type="ECO:0000256" key="1">
    <source>
        <dbReference type="ARBA" id="ARBA00004286"/>
    </source>
</evidence>